<comment type="caution">
    <text evidence="3">The sequence shown here is derived from an EMBL/GenBank/DDBJ whole genome shotgun (WGS) entry which is preliminary data.</text>
</comment>
<evidence type="ECO:0000313" key="4">
    <source>
        <dbReference type="Proteomes" id="UP001597463"/>
    </source>
</evidence>
<accession>A0ABW5UHI7</accession>
<name>A0ABW5UHI7_9BURK</name>
<proteinExistence type="predicted"/>
<dbReference type="Proteomes" id="UP001597463">
    <property type="component" value="Unassembled WGS sequence"/>
</dbReference>
<reference evidence="4" key="1">
    <citation type="journal article" date="2019" name="Int. J. Syst. Evol. Microbiol.">
        <title>The Global Catalogue of Microorganisms (GCM) 10K type strain sequencing project: providing services to taxonomists for standard genome sequencing and annotation.</title>
        <authorList>
            <consortium name="The Broad Institute Genomics Platform"/>
            <consortium name="The Broad Institute Genome Sequencing Center for Infectious Disease"/>
            <person name="Wu L."/>
            <person name="Ma J."/>
        </authorList>
    </citation>
    <scope>NUCLEOTIDE SEQUENCE [LARGE SCALE GENOMIC DNA]</scope>
    <source>
        <strain evidence="4">TISTR 1906</strain>
    </source>
</reference>
<evidence type="ECO:0000256" key="2">
    <source>
        <dbReference type="SAM" id="MobiDB-lite"/>
    </source>
</evidence>
<feature type="region of interest" description="Disordered" evidence="2">
    <location>
        <begin position="228"/>
        <end position="247"/>
    </location>
</feature>
<evidence type="ECO:0000256" key="1">
    <source>
        <dbReference type="SAM" id="Coils"/>
    </source>
</evidence>
<dbReference type="EMBL" id="JBHUMV010000001">
    <property type="protein sequence ID" value="MFD2753098.1"/>
    <property type="molecule type" value="Genomic_DNA"/>
</dbReference>
<feature type="coiled-coil region" evidence="1">
    <location>
        <begin position="50"/>
        <end position="77"/>
    </location>
</feature>
<protein>
    <submittedName>
        <fullName evidence="3">DUF2076 family protein</fullName>
    </submittedName>
</protein>
<organism evidence="3 4">
    <name type="scientific">Comamonas terrae</name>
    <dbReference type="NCBI Taxonomy" id="673548"/>
    <lineage>
        <taxon>Bacteria</taxon>
        <taxon>Pseudomonadati</taxon>
        <taxon>Pseudomonadota</taxon>
        <taxon>Betaproteobacteria</taxon>
        <taxon>Burkholderiales</taxon>
        <taxon>Comamonadaceae</taxon>
        <taxon>Comamonas</taxon>
    </lineage>
</organism>
<dbReference type="InterPro" id="IPR018648">
    <property type="entry name" value="DUF2076"/>
</dbReference>
<gene>
    <name evidence="3" type="ORF">ACFSW6_03290</name>
</gene>
<feature type="region of interest" description="Disordered" evidence="2">
    <location>
        <begin position="79"/>
        <end position="121"/>
    </location>
</feature>
<evidence type="ECO:0000313" key="3">
    <source>
        <dbReference type="EMBL" id="MFD2753098.1"/>
    </source>
</evidence>
<dbReference type="Pfam" id="PF09849">
    <property type="entry name" value="DUF2076"/>
    <property type="match status" value="1"/>
</dbReference>
<keyword evidence="4" id="KW-1185">Reference proteome</keyword>
<keyword evidence="1" id="KW-0175">Coiled coil</keyword>
<sequence>MTSQEQQLLHDLFQRLAQAQGTPKDPQAEAEIRQGLAAVPDAAYWLAQRTLLLEQGLQQAQQQIAQLQQQAAQAGAGTQQGAGSFLSGGLGTQFGRTPERGYEQESEYAGYRGAPPQQPSGWRERWFGAAPRPAAAPAPTYAPAPAASAGSSFLSSAAASAAGVAGGMFLFNGLESLLGGHRGAGSGLFGGGSAGQPAVQENITQNFYGDSGGSDQLARDAGIDSIFDTASSNSLDGGDYFDDDSFA</sequence>
<dbReference type="RefSeq" id="WP_066472211.1">
    <property type="nucleotide sequence ID" value="NZ_BCNT01000003.1"/>
</dbReference>